<evidence type="ECO:0000313" key="10">
    <source>
        <dbReference type="Proteomes" id="UP000503004"/>
    </source>
</evidence>
<feature type="domain" description="CusB-like beta-barrel" evidence="8">
    <location>
        <begin position="255"/>
        <end position="338"/>
    </location>
</feature>
<name>A0A858Q9Q7_9GAMM</name>
<evidence type="ECO:0000256" key="6">
    <source>
        <dbReference type="SAM" id="Coils"/>
    </source>
</evidence>
<dbReference type="GO" id="GO:0042597">
    <property type="term" value="C:periplasmic space"/>
    <property type="evidence" value="ECO:0007669"/>
    <property type="project" value="UniProtKB-SubCell"/>
</dbReference>
<evidence type="ECO:0000259" key="7">
    <source>
        <dbReference type="Pfam" id="PF25881"/>
    </source>
</evidence>
<dbReference type="Gene3D" id="2.40.30.170">
    <property type="match status" value="1"/>
</dbReference>
<comment type="subcellular location">
    <subcellularLocation>
        <location evidence="1">Periplasm</location>
    </subcellularLocation>
</comment>
<organism evidence="9 10">
    <name type="scientific">Methylococcus geothermalis</name>
    <dbReference type="NCBI Taxonomy" id="2681310"/>
    <lineage>
        <taxon>Bacteria</taxon>
        <taxon>Pseudomonadati</taxon>
        <taxon>Pseudomonadota</taxon>
        <taxon>Gammaproteobacteria</taxon>
        <taxon>Methylococcales</taxon>
        <taxon>Methylococcaceae</taxon>
        <taxon>Methylococcus</taxon>
    </lineage>
</organism>
<dbReference type="InterPro" id="IPR059052">
    <property type="entry name" value="HH_YbhG-like"/>
</dbReference>
<dbReference type="PANTHER" id="PTHR32347">
    <property type="entry name" value="EFFLUX SYSTEM COMPONENT YKNX-RELATED"/>
    <property type="match status" value="1"/>
</dbReference>
<keyword evidence="5 6" id="KW-0175">Coiled coil</keyword>
<feature type="coiled-coil region" evidence="6">
    <location>
        <begin position="161"/>
        <end position="214"/>
    </location>
</feature>
<keyword evidence="10" id="KW-1185">Reference proteome</keyword>
<dbReference type="InterPro" id="IPR058792">
    <property type="entry name" value="Beta-barrel_RND_2"/>
</dbReference>
<reference evidence="10" key="1">
    <citation type="submission" date="2019-12" db="EMBL/GenBank/DDBJ databases">
        <authorList>
            <person name="Awala S.I."/>
            <person name="Rhee S.K."/>
        </authorList>
    </citation>
    <scope>NUCLEOTIDE SEQUENCE [LARGE SCALE GENOMIC DNA]</scope>
    <source>
        <strain evidence="10">IM1</strain>
    </source>
</reference>
<dbReference type="KEGG" id="metu:GNH96_10825"/>
<keyword evidence="4" id="KW-0574">Periplasm</keyword>
<sequence>MTFHDEFKGVHVKKKILLFGLCALSTGLAAAYWPWKTGGDSASELTLYGNMDIREVDLGFGVDGPIDQVLVEEGDRVEAGQTLAILEQDAFLDAVQAAEATLKLAEARLAEGVHGPRPQEIERGRATVQAAEAALANAALIHSRRVSLIDAHERAASREEADTTNAERLVAEADLKKAREDLALLLEGTRREQLDQQRAEVEAQRANLALLRYRLGRATLKAPTAGVIRTRILEPGAVVTANSPVFTLALTDPKWCRAYVNESDLGKIRLGLPARITTDSYPGKSYRGWVGYISPVAEFTPKAVETPELRTSLVYQARVYTCDPDQELRLGMPATVTLLLNGETRTPPASLSDYCKSP</sequence>
<keyword evidence="3" id="KW-0732">Signal</keyword>
<accession>A0A858Q9Q7</accession>
<evidence type="ECO:0000256" key="3">
    <source>
        <dbReference type="ARBA" id="ARBA00022729"/>
    </source>
</evidence>
<dbReference type="EMBL" id="CP046565">
    <property type="protein sequence ID" value="QJD30416.1"/>
    <property type="molecule type" value="Genomic_DNA"/>
</dbReference>
<evidence type="ECO:0000256" key="1">
    <source>
        <dbReference type="ARBA" id="ARBA00004418"/>
    </source>
</evidence>
<proteinExistence type="inferred from homology"/>
<dbReference type="InterPro" id="IPR050465">
    <property type="entry name" value="UPF0194_transport"/>
</dbReference>
<protein>
    <submittedName>
        <fullName evidence="9">HlyD family efflux transporter periplasmic adaptor subunit</fullName>
    </submittedName>
</protein>
<evidence type="ECO:0000313" key="9">
    <source>
        <dbReference type="EMBL" id="QJD30416.1"/>
    </source>
</evidence>
<evidence type="ECO:0000256" key="2">
    <source>
        <dbReference type="ARBA" id="ARBA00010602"/>
    </source>
</evidence>
<evidence type="ECO:0000256" key="4">
    <source>
        <dbReference type="ARBA" id="ARBA00022764"/>
    </source>
</evidence>
<evidence type="ECO:0000256" key="5">
    <source>
        <dbReference type="ARBA" id="ARBA00023054"/>
    </source>
</evidence>
<comment type="similarity">
    <text evidence="2">Belongs to the UPF0194 family.</text>
</comment>
<dbReference type="Gene3D" id="2.40.50.100">
    <property type="match status" value="1"/>
</dbReference>
<dbReference type="Proteomes" id="UP000503004">
    <property type="component" value="Chromosome"/>
</dbReference>
<gene>
    <name evidence="9" type="ORF">GNH96_10825</name>
</gene>
<dbReference type="SUPFAM" id="SSF111369">
    <property type="entry name" value="HlyD-like secretion proteins"/>
    <property type="match status" value="2"/>
</dbReference>
<dbReference type="AlphaFoldDB" id="A0A858Q9Q7"/>
<dbReference type="PANTHER" id="PTHR32347:SF29">
    <property type="entry name" value="UPF0194 MEMBRANE PROTEIN YBHG"/>
    <property type="match status" value="1"/>
</dbReference>
<evidence type="ECO:0000259" key="8">
    <source>
        <dbReference type="Pfam" id="PF25954"/>
    </source>
</evidence>
<dbReference type="Pfam" id="PF25881">
    <property type="entry name" value="HH_YBHG"/>
    <property type="match status" value="1"/>
</dbReference>
<dbReference type="Pfam" id="PF25954">
    <property type="entry name" value="Beta-barrel_RND_2"/>
    <property type="match status" value="1"/>
</dbReference>
<feature type="domain" description="YbhG-like alpha-helical hairpin" evidence="7">
    <location>
        <begin position="94"/>
        <end position="212"/>
    </location>
</feature>